<comment type="similarity">
    <text evidence="2 5">Belongs to the aldose epimerase family.</text>
</comment>
<dbReference type="SUPFAM" id="SSF74650">
    <property type="entry name" value="Galactose mutarotase-like"/>
    <property type="match status" value="1"/>
</dbReference>
<evidence type="ECO:0000256" key="7">
    <source>
        <dbReference type="PIRSR" id="PIRSR005096-2"/>
    </source>
</evidence>
<evidence type="ECO:0000256" key="5">
    <source>
        <dbReference type="PIRNR" id="PIRNR005096"/>
    </source>
</evidence>
<dbReference type="InterPro" id="IPR014718">
    <property type="entry name" value="GH-type_carb-bd"/>
</dbReference>
<dbReference type="InterPro" id="IPR008183">
    <property type="entry name" value="Aldose_1/G6P_1-epimerase"/>
</dbReference>
<dbReference type="NCBIfam" id="NF008277">
    <property type="entry name" value="PRK11055.1"/>
    <property type="match status" value="1"/>
</dbReference>
<dbReference type="PANTHER" id="PTHR10091">
    <property type="entry name" value="ALDOSE-1-EPIMERASE"/>
    <property type="match status" value="1"/>
</dbReference>
<keyword evidence="4 5" id="KW-0119">Carbohydrate metabolism</keyword>
<keyword evidence="10" id="KW-1185">Reference proteome</keyword>
<organism evidence="9 10">
    <name type="scientific">Thalassotalea marina</name>
    <dbReference type="NCBI Taxonomy" id="1673741"/>
    <lineage>
        <taxon>Bacteria</taxon>
        <taxon>Pseudomonadati</taxon>
        <taxon>Pseudomonadota</taxon>
        <taxon>Gammaproteobacteria</taxon>
        <taxon>Alteromonadales</taxon>
        <taxon>Colwelliaceae</taxon>
        <taxon>Thalassotalea</taxon>
    </lineage>
</organism>
<dbReference type="Proteomes" id="UP000623842">
    <property type="component" value="Unassembled WGS sequence"/>
</dbReference>
<name>A0A919EHK7_9GAMM</name>
<feature type="active site" description="Proton donor" evidence="6">
    <location>
        <position position="189"/>
    </location>
</feature>
<evidence type="ECO:0000256" key="8">
    <source>
        <dbReference type="PIRSR" id="PIRSR005096-3"/>
    </source>
</evidence>
<comment type="pathway">
    <text evidence="1 5">Carbohydrate metabolism; hexose metabolism.</text>
</comment>
<reference evidence="9" key="1">
    <citation type="journal article" date="2014" name="Int. J. Syst. Evol. Microbiol.">
        <title>Complete genome sequence of Corynebacterium casei LMG S-19264T (=DSM 44701T), isolated from a smear-ripened cheese.</title>
        <authorList>
            <consortium name="US DOE Joint Genome Institute (JGI-PGF)"/>
            <person name="Walter F."/>
            <person name="Albersmeier A."/>
            <person name="Kalinowski J."/>
            <person name="Ruckert C."/>
        </authorList>
    </citation>
    <scope>NUCLEOTIDE SEQUENCE</scope>
    <source>
        <strain evidence="9">KCTC 42731</strain>
    </source>
</reference>
<feature type="active site" description="Proton acceptor" evidence="6">
    <location>
        <position position="327"/>
    </location>
</feature>
<dbReference type="PIRSF" id="PIRSF005096">
    <property type="entry name" value="GALM"/>
    <property type="match status" value="1"/>
</dbReference>
<dbReference type="RefSeq" id="WP_189766959.1">
    <property type="nucleotide sequence ID" value="NZ_BNCK01000001.1"/>
</dbReference>
<feature type="binding site" evidence="8">
    <location>
        <begin position="189"/>
        <end position="191"/>
    </location>
    <ligand>
        <name>beta-D-galactose</name>
        <dbReference type="ChEBI" id="CHEBI:27667"/>
    </ligand>
</feature>
<keyword evidence="3 5" id="KW-0413">Isomerase</keyword>
<dbReference type="InterPro" id="IPR047215">
    <property type="entry name" value="Galactose_mutarotase-like"/>
</dbReference>
<dbReference type="GO" id="GO:0006006">
    <property type="term" value="P:glucose metabolic process"/>
    <property type="evidence" value="ECO:0007669"/>
    <property type="project" value="TreeGrafter"/>
</dbReference>
<dbReference type="AlphaFoldDB" id="A0A919EHK7"/>
<dbReference type="Gene3D" id="2.70.98.10">
    <property type="match status" value="1"/>
</dbReference>
<accession>A0A919EHK7</accession>
<dbReference type="GO" id="GO:0030246">
    <property type="term" value="F:carbohydrate binding"/>
    <property type="evidence" value="ECO:0007669"/>
    <property type="project" value="InterPro"/>
</dbReference>
<dbReference type="InterPro" id="IPR015443">
    <property type="entry name" value="Aldose_1-epimerase"/>
</dbReference>
<comment type="catalytic activity">
    <reaction evidence="5">
        <text>alpha-D-glucose = beta-D-glucose</text>
        <dbReference type="Rhea" id="RHEA:10264"/>
        <dbReference type="ChEBI" id="CHEBI:15903"/>
        <dbReference type="ChEBI" id="CHEBI:17925"/>
        <dbReference type="EC" id="5.1.3.3"/>
    </reaction>
</comment>
<gene>
    <name evidence="9" type="primary">galM</name>
    <name evidence="9" type="ORF">GCM10017161_03140</name>
</gene>
<dbReference type="EC" id="5.1.3.3" evidence="5"/>
<dbReference type="CDD" id="cd09019">
    <property type="entry name" value="galactose_mutarotase_like"/>
    <property type="match status" value="1"/>
</dbReference>
<dbReference type="EMBL" id="BNCK01000001">
    <property type="protein sequence ID" value="GHF79335.1"/>
    <property type="molecule type" value="Genomic_DNA"/>
</dbReference>
<evidence type="ECO:0000256" key="1">
    <source>
        <dbReference type="ARBA" id="ARBA00005028"/>
    </source>
</evidence>
<dbReference type="GO" id="GO:0004034">
    <property type="term" value="F:aldose 1-epimerase activity"/>
    <property type="evidence" value="ECO:0007669"/>
    <property type="project" value="UniProtKB-EC"/>
</dbReference>
<dbReference type="GO" id="GO:0033499">
    <property type="term" value="P:galactose catabolic process via UDP-galactose, Leloir pathway"/>
    <property type="evidence" value="ECO:0007669"/>
    <property type="project" value="TreeGrafter"/>
</dbReference>
<evidence type="ECO:0000313" key="10">
    <source>
        <dbReference type="Proteomes" id="UP000623842"/>
    </source>
</evidence>
<dbReference type="InterPro" id="IPR011013">
    <property type="entry name" value="Gal_mutarotase_sf_dom"/>
</dbReference>
<evidence type="ECO:0000256" key="3">
    <source>
        <dbReference type="ARBA" id="ARBA00023235"/>
    </source>
</evidence>
<sequence length="363" mass="40798">MSTFETYNVQRLSVQPFGQTSTGQQAKLFILTNKQGMRVAITDFGAAIVSIFTPDKTGRLTDIVLGYDNVSDYQQDTYYLGAVVGRYAGRIDQGKISIDNHQYQLTLNTPDSQLHGGHQAFNKVLWHVEQNLQENDSQLTLTHISPDGDNGFPGEVRVSVTYLLTDDNELVVKYHATTNKTTLLNLTQHSYFNLAGHDSGQVHHHQIKINACHYLPMDKRAFPTGEIKAVKNTAHDFLQLTPLAKHIDSDDEQIQIGRGFDNYWLVDDNVLNGETYAAQAVEPISGRVLTMYSDQPSLILYTANYIDGSHYGKNNVKYQKRGALCLEPQRANNRQNGHQLSNTLLEPNEPFNSTIRYCFSVQA</sequence>
<dbReference type="PANTHER" id="PTHR10091:SF0">
    <property type="entry name" value="GALACTOSE MUTAROTASE"/>
    <property type="match status" value="1"/>
</dbReference>
<protein>
    <recommendedName>
        <fullName evidence="5">Aldose 1-epimerase</fullName>
        <ecNumber evidence="5">5.1.3.3</ecNumber>
    </recommendedName>
</protein>
<reference evidence="9" key="2">
    <citation type="submission" date="2020-09" db="EMBL/GenBank/DDBJ databases">
        <authorList>
            <person name="Sun Q."/>
            <person name="Kim S."/>
        </authorList>
    </citation>
    <scope>NUCLEOTIDE SEQUENCE</scope>
    <source>
        <strain evidence="9">KCTC 42731</strain>
    </source>
</reference>
<proteinExistence type="inferred from homology"/>
<evidence type="ECO:0000256" key="6">
    <source>
        <dbReference type="PIRSR" id="PIRSR005096-1"/>
    </source>
</evidence>
<comment type="caution">
    <text evidence="9">The sequence shown here is derived from an EMBL/GenBank/DDBJ whole genome shotgun (WGS) entry which is preliminary data.</text>
</comment>
<evidence type="ECO:0000256" key="4">
    <source>
        <dbReference type="ARBA" id="ARBA00023277"/>
    </source>
</evidence>
<dbReference type="Pfam" id="PF01263">
    <property type="entry name" value="Aldose_epim"/>
    <property type="match status" value="1"/>
</dbReference>
<evidence type="ECO:0000313" key="9">
    <source>
        <dbReference type="EMBL" id="GHF79335.1"/>
    </source>
</evidence>
<evidence type="ECO:0000256" key="2">
    <source>
        <dbReference type="ARBA" id="ARBA00006206"/>
    </source>
</evidence>
<feature type="binding site" evidence="7">
    <location>
        <position position="261"/>
    </location>
    <ligand>
        <name>beta-D-galactose</name>
        <dbReference type="ChEBI" id="CHEBI:27667"/>
    </ligand>
</feature>